<protein>
    <recommendedName>
        <fullName evidence="4">PGG domain-containing protein</fullName>
    </recommendedName>
</protein>
<feature type="transmembrane region" description="Helical" evidence="1">
    <location>
        <begin position="119"/>
        <end position="135"/>
    </location>
</feature>
<keyword evidence="1" id="KW-0472">Membrane</keyword>
<evidence type="ECO:0000313" key="2">
    <source>
        <dbReference type="EMBL" id="KAJ6302403.1"/>
    </source>
</evidence>
<keyword evidence="1" id="KW-0812">Transmembrane</keyword>
<feature type="transmembrane region" description="Helical" evidence="1">
    <location>
        <begin position="61"/>
        <end position="86"/>
    </location>
</feature>
<reference evidence="2" key="2">
    <citation type="journal article" date="2023" name="Int. J. Mol. Sci.">
        <title>De Novo Assembly and Annotation of 11 Diverse Shrub Willow (Salix) Genomes Reveals Novel Gene Organization in Sex-Linked Regions.</title>
        <authorList>
            <person name="Hyden B."/>
            <person name="Feng K."/>
            <person name="Yates T.B."/>
            <person name="Jawdy S."/>
            <person name="Cereghino C."/>
            <person name="Smart L.B."/>
            <person name="Muchero W."/>
        </authorList>
    </citation>
    <scope>NUCLEOTIDE SEQUENCE</scope>
    <source>
        <tissue evidence="2">Shoot tip</tissue>
    </source>
</reference>
<keyword evidence="3" id="KW-1185">Reference proteome</keyword>
<accession>A0ABQ8ZKI2</accession>
<reference evidence="2" key="1">
    <citation type="submission" date="2022-10" db="EMBL/GenBank/DDBJ databases">
        <authorList>
            <person name="Hyden B.L."/>
            <person name="Feng K."/>
            <person name="Yates T."/>
            <person name="Jawdy S."/>
            <person name="Smart L.B."/>
            <person name="Muchero W."/>
        </authorList>
    </citation>
    <scope>NUCLEOTIDE SEQUENCE</scope>
    <source>
        <tissue evidence="2">Shoot tip</tissue>
    </source>
</reference>
<proteinExistence type="predicted"/>
<name>A0ABQ8ZKI2_9ROSI</name>
<comment type="caution">
    <text evidence="2">The sequence shown here is derived from an EMBL/GenBank/DDBJ whole genome shotgun (WGS) entry which is preliminary data.</text>
</comment>
<sequence>MATDQPNIPENTSKNFYKYFRFKLGRDGLYPNNCTVVTSDNNCTFRYAGTSVLYYRNYDAYIIFVFFNTTAFSAATSTIVCLVLGSPFDAEVLISIVATTIAFCASVVAVIPPNKMRERLLLIALLPPYIFMVIYENRKGSST</sequence>
<gene>
    <name evidence="2" type="ORF">OIU77_016482</name>
</gene>
<evidence type="ECO:0000256" key="1">
    <source>
        <dbReference type="SAM" id="Phobius"/>
    </source>
</evidence>
<keyword evidence="1" id="KW-1133">Transmembrane helix</keyword>
<dbReference type="Proteomes" id="UP001141253">
    <property type="component" value="Chromosome 16"/>
</dbReference>
<organism evidence="2 3">
    <name type="scientific">Salix suchowensis</name>
    <dbReference type="NCBI Taxonomy" id="1278906"/>
    <lineage>
        <taxon>Eukaryota</taxon>
        <taxon>Viridiplantae</taxon>
        <taxon>Streptophyta</taxon>
        <taxon>Embryophyta</taxon>
        <taxon>Tracheophyta</taxon>
        <taxon>Spermatophyta</taxon>
        <taxon>Magnoliopsida</taxon>
        <taxon>eudicotyledons</taxon>
        <taxon>Gunneridae</taxon>
        <taxon>Pentapetalae</taxon>
        <taxon>rosids</taxon>
        <taxon>fabids</taxon>
        <taxon>Malpighiales</taxon>
        <taxon>Salicaceae</taxon>
        <taxon>Saliceae</taxon>
        <taxon>Salix</taxon>
    </lineage>
</organism>
<evidence type="ECO:0008006" key="4">
    <source>
        <dbReference type="Google" id="ProtNLM"/>
    </source>
</evidence>
<feature type="transmembrane region" description="Helical" evidence="1">
    <location>
        <begin position="92"/>
        <end position="112"/>
    </location>
</feature>
<evidence type="ECO:0000313" key="3">
    <source>
        <dbReference type="Proteomes" id="UP001141253"/>
    </source>
</evidence>
<dbReference type="EMBL" id="JAPFFI010000027">
    <property type="protein sequence ID" value="KAJ6302403.1"/>
    <property type="molecule type" value="Genomic_DNA"/>
</dbReference>